<organism evidence="2 3">
    <name type="scientific">Rubripirellula obstinata</name>
    <dbReference type="NCBI Taxonomy" id="406547"/>
    <lineage>
        <taxon>Bacteria</taxon>
        <taxon>Pseudomonadati</taxon>
        <taxon>Planctomycetota</taxon>
        <taxon>Planctomycetia</taxon>
        <taxon>Pirellulales</taxon>
        <taxon>Pirellulaceae</taxon>
        <taxon>Rubripirellula</taxon>
    </lineage>
</organism>
<accession>A0A5B1CEU2</accession>
<dbReference type="EMBL" id="VRLW01000001">
    <property type="protein sequence ID" value="KAA1259668.1"/>
    <property type="molecule type" value="Genomic_DNA"/>
</dbReference>
<dbReference type="Pfam" id="PF05685">
    <property type="entry name" value="Uma2"/>
    <property type="match status" value="1"/>
</dbReference>
<dbReference type="AlphaFoldDB" id="A0A5B1CEU2"/>
<sequence>MSSSQIPDAIDCNPTWAVAHLFPSQGEWTESDFFALHANRMIELVDGNLEVLPMPTWLHQLIVDFLSDVVKQTVCSPSGGRVLQAPLPIRLFANHIREPDLMYFAPGSEPNDPRGYPTRVDLAMEVVSDGAEARRRDYEDKRRDYARAGIPEYWIVDPEDRRITVLTLESDAYRVHGEFVPGQIASGLLLPKLCVGVNEVMRLADPAN</sequence>
<comment type="caution">
    <text evidence="2">The sequence shown here is derived from an EMBL/GenBank/DDBJ whole genome shotgun (WGS) entry which is preliminary data.</text>
</comment>
<protein>
    <recommendedName>
        <fullName evidence="1">Putative restriction endonuclease domain-containing protein</fullName>
    </recommendedName>
</protein>
<reference evidence="2 3" key="1">
    <citation type="submission" date="2019-08" db="EMBL/GenBank/DDBJ databases">
        <title>Deep-cultivation of Planctomycetes and their phenomic and genomic characterization uncovers novel biology.</title>
        <authorList>
            <person name="Wiegand S."/>
            <person name="Jogler M."/>
            <person name="Boedeker C."/>
            <person name="Pinto D."/>
            <person name="Vollmers J."/>
            <person name="Rivas-Marin E."/>
            <person name="Kohn T."/>
            <person name="Peeters S.H."/>
            <person name="Heuer A."/>
            <person name="Rast P."/>
            <person name="Oberbeckmann S."/>
            <person name="Bunk B."/>
            <person name="Jeske O."/>
            <person name="Meyerdierks A."/>
            <person name="Storesund J.E."/>
            <person name="Kallscheuer N."/>
            <person name="Luecker S."/>
            <person name="Lage O.M."/>
            <person name="Pohl T."/>
            <person name="Merkel B.J."/>
            <person name="Hornburger P."/>
            <person name="Mueller R.-W."/>
            <person name="Bruemmer F."/>
            <person name="Labrenz M."/>
            <person name="Spormann A.M."/>
            <person name="Op Den Camp H."/>
            <person name="Overmann J."/>
            <person name="Amann R."/>
            <person name="Jetten M.S.M."/>
            <person name="Mascher T."/>
            <person name="Medema M.H."/>
            <person name="Devos D.P."/>
            <person name="Kaster A.-K."/>
            <person name="Ovreas L."/>
            <person name="Rohde M."/>
            <person name="Galperin M.Y."/>
            <person name="Jogler C."/>
        </authorList>
    </citation>
    <scope>NUCLEOTIDE SEQUENCE [LARGE SCALE GENOMIC DNA]</scope>
    <source>
        <strain evidence="2 3">LF1</strain>
    </source>
</reference>
<dbReference type="RefSeq" id="WP_160148111.1">
    <property type="nucleotide sequence ID" value="NZ_LWSK01000023.1"/>
</dbReference>
<proteinExistence type="predicted"/>
<keyword evidence="3" id="KW-1185">Reference proteome</keyword>
<evidence type="ECO:0000313" key="3">
    <source>
        <dbReference type="Proteomes" id="UP000322699"/>
    </source>
</evidence>
<dbReference type="InterPro" id="IPR008538">
    <property type="entry name" value="Uma2"/>
</dbReference>
<feature type="domain" description="Putative restriction endonuclease" evidence="1">
    <location>
        <begin position="33"/>
        <end position="193"/>
    </location>
</feature>
<dbReference type="InterPro" id="IPR011335">
    <property type="entry name" value="Restrct_endonuc-II-like"/>
</dbReference>
<dbReference type="PANTHER" id="PTHR34107">
    <property type="entry name" value="SLL0198 PROTEIN-RELATED"/>
    <property type="match status" value="1"/>
</dbReference>
<dbReference type="CDD" id="cd06260">
    <property type="entry name" value="DUF820-like"/>
    <property type="match status" value="1"/>
</dbReference>
<evidence type="ECO:0000313" key="2">
    <source>
        <dbReference type="EMBL" id="KAA1259668.1"/>
    </source>
</evidence>
<name>A0A5B1CEU2_9BACT</name>
<dbReference type="SUPFAM" id="SSF52980">
    <property type="entry name" value="Restriction endonuclease-like"/>
    <property type="match status" value="1"/>
</dbReference>
<dbReference type="InterPro" id="IPR012296">
    <property type="entry name" value="Nuclease_put_TT1808"/>
</dbReference>
<dbReference type="Gene3D" id="3.90.1570.10">
    <property type="entry name" value="tt1808, chain A"/>
    <property type="match status" value="1"/>
</dbReference>
<evidence type="ECO:0000259" key="1">
    <source>
        <dbReference type="Pfam" id="PF05685"/>
    </source>
</evidence>
<dbReference type="Proteomes" id="UP000322699">
    <property type="component" value="Unassembled WGS sequence"/>
</dbReference>
<gene>
    <name evidence="2" type="ORF">LF1_22030</name>
</gene>
<dbReference type="PANTHER" id="PTHR34107:SF4">
    <property type="entry name" value="SLL1222 PROTEIN"/>
    <property type="match status" value="1"/>
</dbReference>